<protein>
    <submittedName>
        <fullName evidence="7">Pyridoxal phosphate-dependent aminotransferase</fullName>
    </submittedName>
</protein>
<dbReference type="GO" id="GO:0006520">
    <property type="term" value="P:amino acid metabolic process"/>
    <property type="evidence" value="ECO:0007669"/>
    <property type="project" value="InterPro"/>
</dbReference>
<evidence type="ECO:0000256" key="5">
    <source>
        <dbReference type="ARBA" id="ARBA00022898"/>
    </source>
</evidence>
<name>A0AAN5KPN7_LEGPN</name>
<evidence type="ECO:0000313" key="7">
    <source>
        <dbReference type="EMBL" id="HAT1595574.1"/>
    </source>
</evidence>
<dbReference type="Gene3D" id="3.90.1150.10">
    <property type="entry name" value="Aspartate Aminotransferase, domain 1"/>
    <property type="match status" value="1"/>
</dbReference>
<reference evidence="7" key="2">
    <citation type="submission" date="2020-11" db="EMBL/GenBank/DDBJ databases">
        <authorList>
            <consortium name="NCBI Pathogen Detection Project"/>
        </authorList>
    </citation>
    <scope>NUCLEOTIDE SEQUENCE</scope>
    <source>
        <strain evidence="7">D3612</strain>
    </source>
</reference>
<dbReference type="CDD" id="cd00609">
    <property type="entry name" value="AAT_like"/>
    <property type="match status" value="1"/>
</dbReference>
<dbReference type="PANTHER" id="PTHR46383">
    <property type="entry name" value="ASPARTATE AMINOTRANSFERASE"/>
    <property type="match status" value="1"/>
</dbReference>
<evidence type="ECO:0000256" key="4">
    <source>
        <dbReference type="ARBA" id="ARBA00022679"/>
    </source>
</evidence>
<organism evidence="7 8">
    <name type="scientific">Legionella pneumophila</name>
    <dbReference type="NCBI Taxonomy" id="446"/>
    <lineage>
        <taxon>Bacteria</taxon>
        <taxon>Pseudomonadati</taxon>
        <taxon>Pseudomonadota</taxon>
        <taxon>Gammaproteobacteria</taxon>
        <taxon>Legionellales</taxon>
        <taxon>Legionellaceae</taxon>
        <taxon>Legionella</taxon>
    </lineage>
</organism>
<comment type="similarity">
    <text evidence="2">Belongs to the class-I pyridoxal-phosphate-dependent aminotransferase family.</text>
</comment>
<accession>A0AAN5KPN7</accession>
<dbReference type="GO" id="GO:0030170">
    <property type="term" value="F:pyridoxal phosphate binding"/>
    <property type="evidence" value="ECO:0007669"/>
    <property type="project" value="InterPro"/>
</dbReference>
<evidence type="ECO:0000313" key="8">
    <source>
        <dbReference type="Proteomes" id="UP000861567"/>
    </source>
</evidence>
<dbReference type="Gene3D" id="3.40.640.10">
    <property type="entry name" value="Type I PLP-dependent aspartate aminotransferase-like (Major domain)"/>
    <property type="match status" value="1"/>
</dbReference>
<keyword evidence="3 7" id="KW-0032">Aminotransferase</keyword>
<dbReference type="InterPro" id="IPR015422">
    <property type="entry name" value="PyrdxlP-dep_Trfase_small"/>
</dbReference>
<reference evidence="7" key="1">
    <citation type="journal article" date="2018" name="Genome Biol.">
        <title>SKESA: strategic k-mer extension for scrupulous assemblies.</title>
        <authorList>
            <person name="Souvorov A."/>
            <person name="Agarwala R."/>
            <person name="Lipman D.J."/>
        </authorList>
    </citation>
    <scope>NUCLEOTIDE SEQUENCE</scope>
    <source>
        <strain evidence="7">D3612</strain>
    </source>
</reference>
<gene>
    <name evidence="7" type="ORF">I8Y58_000773</name>
</gene>
<dbReference type="InterPro" id="IPR004839">
    <property type="entry name" value="Aminotransferase_I/II_large"/>
</dbReference>
<dbReference type="InterPro" id="IPR050596">
    <property type="entry name" value="AspAT/PAT-like"/>
</dbReference>
<dbReference type="Pfam" id="PF00155">
    <property type="entry name" value="Aminotran_1_2"/>
    <property type="match status" value="1"/>
</dbReference>
<dbReference type="SUPFAM" id="SSF53383">
    <property type="entry name" value="PLP-dependent transferases"/>
    <property type="match status" value="1"/>
</dbReference>
<evidence type="ECO:0000256" key="3">
    <source>
        <dbReference type="ARBA" id="ARBA00022576"/>
    </source>
</evidence>
<comment type="caution">
    <text evidence="7">The sequence shown here is derived from an EMBL/GenBank/DDBJ whole genome shotgun (WGS) entry which is preliminary data.</text>
</comment>
<dbReference type="InterPro" id="IPR015424">
    <property type="entry name" value="PyrdxlP-dep_Trfase"/>
</dbReference>
<evidence type="ECO:0000256" key="2">
    <source>
        <dbReference type="ARBA" id="ARBA00007441"/>
    </source>
</evidence>
<dbReference type="GO" id="GO:0008483">
    <property type="term" value="F:transaminase activity"/>
    <property type="evidence" value="ECO:0007669"/>
    <property type="project" value="UniProtKB-KW"/>
</dbReference>
<dbReference type="PANTHER" id="PTHR46383:SF1">
    <property type="entry name" value="ASPARTATE AMINOTRANSFERASE"/>
    <property type="match status" value="1"/>
</dbReference>
<evidence type="ECO:0000259" key="6">
    <source>
        <dbReference type="Pfam" id="PF00155"/>
    </source>
</evidence>
<dbReference type="EMBL" id="DACSEI010000005">
    <property type="protein sequence ID" value="HAT1595574.1"/>
    <property type="molecule type" value="Genomic_DNA"/>
</dbReference>
<sequence>MYGEHFLALRAKTNRNPVDEIFSRIPVIDHERRERNLPPIIDLSIGEPHLGINDNVIKSLNQFLHPSETDFVLPYSPFPGNQDSLELITHLYKRYYPSVDYSTKEVMITNGATQGIWNALSILINAEDQVLTFEPYFAAYENQIRALGGTLIKIPTHDHYFQPSGRRLEESLAKFPKAKAIILNYPNNPTGIDLSEQTIMDIVAVLAKYPNLCIIIDDVYRELTISMHLTVLDINPSLKNRCIVVNSASKGLIGAPGLRAGMVAANSEWIERMINIQAITTGGISALTQQALMAGINEQLNTTFKYQAWLTKTIQEYKINKNFVSQQIESLGFNIIPSHNGFFILARANFLLGKTVPNTLTVTLNNTSYTIKEIQNKIGFSTFKTDFQIASYLMHVAGVAVVPGSAFGISESTAYLRFSCAKHFSQLEQACAAIHAAIAPISEFADLEHSHA</sequence>
<dbReference type="AlphaFoldDB" id="A0AAN5KPN7"/>
<dbReference type="Proteomes" id="UP000861567">
    <property type="component" value="Unassembled WGS sequence"/>
</dbReference>
<proteinExistence type="inferred from homology"/>
<feature type="domain" description="Aminotransferase class I/classII large" evidence="6">
    <location>
        <begin position="39"/>
        <end position="434"/>
    </location>
</feature>
<dbReference type="InterPro" id="IPR015421">
    <property type="entry name" value="PyrdxlP-dep_Trfase_major"/>
</dbReference>
<keyword evidence="4" id="KW-0808">Transferase</keyword>
<evidence type="ECO:0000256" key="1">
    <source>
        <dbReference type="ARBA" id="ARBA00001933"/>
    </source>
</evidence>
<keyword evidence="5" id="KW-0663">Pyridoxal phosphate</keyword>
<comment type="cofactor">
    <cofactor evidence="1">
        <name>pyridoxal 5'-phosphate</name>
        <dbReference type="ChEBI" id="CHEBI:597326"/>
    </cofactor>
</comment>